<comment type="caution">
    <text evidence="2">The sequence shown here is derived from an EMBL/GenBank/DDBJ whole genome shotgun (WGS) entry which is preliminary data.</text>
</comment>
<dbReference type="AlphaFoldDB" id="A0ABD2PFZ4"/>
<gene>
    <name evidence="2" type="ORF">HHI36_023092</name>
</gene>
<dbReference type="InterPro" id="IPR038717">
    <property type="entry name" value="Tc1-like_DDE_dom"/>
</dbReference>
<feature type="domain" description="Tc1-like transposase DDE" evidence="1">
    <location>
        <begin position="17"/>
        <end position="59"/>
    </location>
</feature>
<evidence type="ECO:0000313" key="3">
    <source>
        <dbReference type="Proteomes" id="UP001516400"/>
    </source>
</evidence>
<evidence type="ECO:0000259" key="1">
    <source>
        <dbReference type="Pfam" id="PF13358"/>
    </source>
</evidence>
<keyword evidence="3" id="KW-1185">Reference proteome</keyword>
<accession>A0ABD2PFZ4</accession>
<dbReference type="Pfam" id="PF13358">
    <property type="entry name" value="DDE_3"/>
    <property type="match status" value="1"/>
</dbReference>
<protein>
    <recommendedName>
        <fullName evidence="1">Tc1-like transposase DDE domain-containing protein</fullName>
    </recommendedName>
</protein>
<dbReference type="Proteomes" id="UP001516400">
    <property type="component" value="Unassembled WGS sequence"/>
</dbReference>
<sequence length="106" mass="12618">MFFFLTSPGSVYYQMIDAWEFLQNAEIDILRWPARSPDLNPIENVWDNMGRQVQQRGMPCRTLQQLENLFPEIWNSLTQEYIQNLFEGLPRRILPVIRARGGNNRF</sequence>
<dbReference type="InterPro" id="IPR036397">
    <property type="entry name" value="RNaseH_sf"/>
</dbReference>
<dbReference type="Gene3D" id="3.30.420.10">
    <property type="entry name" value="Ribonuclease H-like superfamily/Ribonuclease H"/>
    <property type="match status" value="1"/>
</dbReference>
<reference evidence="2 3" key="1">
    <citation type="journal article" date="2021" name="BMC Biol.">
        <title>Horizontally acquired antibacterial genes associated with adaptive radiation of ladybird beetles.</title>
        <authorList>
            <person name="Li H.S."/>
            <person name="Tang X.F."/>
            <person name="Huang Y.H."/>
            <person name="Xu Z.Y."/>
            <person name="Chen M.L."/>
            <person name="Du X.Y."/>
            <person name="Qiu B.Y."/>
            <person name="Chen P.T."/>
            <person name="Zhang W."/>
            <person name="Slipinski A."/>
            <person name="Escalona H.E."/>
            <person name="Waterhouse R.M."/>
            <person name="Zwick A."/>
            <person name="Pang H."/>
        </authorList>
    </citation>
    <scope>NUCLEOTIDE SEQUENCE [LARGE SCALE GENOMIC DNA]</scope>
    <source>
        <strain evidence="2">SYSU2018</strain>
    </source>
</reference>
<dbReference type="EMBL" id="JABFTP020000186">
    <property type="protein sequence ID" value="KAL3289689.1"/>
    <property type="molecule type" value="Genomic_DNA"/>
</dbReference>
<organism evidence="2 3">
    <name type="scientific">Cryptolaemus montrouzieri</name>
    <dbReference type="NCBI Taxonomy" id="559131"/>
    <lineage>
        <taxon>Eukaryota</taxon>
        <taxon>Metazoa</taxon>
        <taxon>Ecdysozoa</taxon>
        <taxon>Arthropoda</taxon>
        <taxon>Hexapoda</taxon>
        <taxon>Insecta</taxon>
        <taxon>Pterygota</taxon>
        <taxon>Neoptera</taxon>
        <taxon>Endopterygota</taxon>
        <taxon>Coleoptera</taxon>
        <taxon>Polyphaga</taxon>
        <taxon>Cucujiformia</taxon>
        <taxon>Coccinelloidea</taxon>
        <taxon>Coccinellidae</taxon>
        <taxon>Scymninae</taxon>
        <taxon>Scymnini</taxon>
        <taxon>Cryptolaemus</taxon>
    </lineage>
</organism>
<proteinExistence type="predicted"/>
<evidence type="ECO:0000313" key="2">
    <source>
        <dbReference type="EMBL" id="KAL3289689.1"/>
    </source>
</evidence>
<name>A0ABD2PFZ4_9CUCU</name>